<dbReference type="SUPFAM" id="SSF111148">
    <property type="entry name" value="YggX-like"/>
    <property type="match status" value="1"/>
</dbReference>
<dbReference type="PANTHER" id="PTHR36965">
    <property type="entry name" value="FE(2+)-TRAFFICKING PROTEIN-RELATED"/>
    <property type="match status" value="1"/>
</dbReference>
<dbReference type="AlphaFoldDB" id="A0A346DZP1"/>
<reference evidence="2 3" key="1">
    <citation type="submission" date="2018-03" db="EMBL/GenBank/DDBJ databases">
        <title>A parallel universe: an anciently diverged bacterial symbiosis in a Hawaiian planthopper (Hemiptera: Cixiidae) reveals rearranged nutritional responsibilities.</title>
        <authorList>
            <person name="Bennett G."/>
            <person name="Mao M."/>
        </authorList>
    </citation>
    <scope>NUCLEOTIDE SEQUENCE [LARGE SCALE GENOMIC DNA]</scope>
    <source>
        <strain evidence="2 3">OLIH</strain>
    </source>
</reference>
<dbReference type="InterPro" id="IPR007457">
    <property type="entry name" value="Fe_traffick_prot_YggX"/>
</dbReference>
<dbReference type="InterPro" id="IPR036766">
    <property type="entry name" value="Fe_traffick_prot_YggX_sf"/>
</dbReference>
<dbReference type="EMBL" id="CP028374">
    <property type="protein sequence ID" value="AXN02196.1"/>
    <property type="molecule type" value="Genomic_DNA"/>
</dbReference>
<keyword evidence="1" id="KW-0408">Iron</keyword>
<dbReference type="PIRSF" id="PIRSF029827">
    <property type="entry name" value="Fe_traffic_YggX"/>
    <property type="match status" value="1"/>
</dbReference>
<accession>A0A346DZP1</accession>
<sequence>MIINMNNKIFCTFLKKKAKKQKIQLYPGKIGKLIYKNISQQAWEQWIKKQTILINENKLNMNKKKDREILTEEMCKYLFKNKK</sequence>
<dbReference type="Pfam" id="PF04362">
    <property type="entry name" value="Iron_traffic"/>
    <property type="match status" value="1"/>
</dbReference>
<dbReference type="NCBIfam" id="NF003817">
    <property type="entry name" value="PRK05408.1"/>
    <property type="match status" value="1"/>
</dbReference>
<dbReference type="GO" id="GO:0005506">
    <property type="term" value="F:iron ion binding"/>
    <property type="evidence" value="ECO:0007669"/>
    <property type="project" value="InterPro"/>
</dbReference>
<dbReference type="PANTHER" id="PTHR36965:SF1">
    <property type="entry name" value="FE(2+)-TRAFFICKING PROTEIN-RELATED"/>
    <property type="match status" value="1"/>
</dbReference>
<dbReference type="KEGG" id="ppet:C9I82_228"/>
<dbReference type="GO" id="GO:0034599">
    <property type="term" value="P:cellular response to oxidative stress"/>
    <property type="evidence" value="ECO:0007669"/>
    <property type="project" value="TreeGrafter"/>
</dbReference>
<evidence type="ECO:0000256" key="1">
    <source>
        <dbReference type="ARBA" id="ARBA00023004"/>
    </source>
</evidence>
<gene>
    <name evidence="2" type="ORF">C9I82_228</name>
</gene>
<dbReference type="GO" id="GO:0005829">
    <property type="term" value="C:cytosol"/>
    <property type="evidence" value="ECO:0007669"/>
    <property type="project" value="TreeGrafter"/>
</dbReference>
<evidence type="ECO:0000313" key="3">
    <source>
        <dbReference type="Proteomes" id="UP000256856"/>
    </source>
</evidence>
<evidence type="ECO:0000313" key="2">
    <source>
        <dbReference type="EMBL" id="AXN02196.1"/>
    </source>
</evidence>
<organism evidence="2 3">
    <name type="scientific">Candidatus Purcelliella pentastirinorum</name>
    <dbReference type="NCBI Taxonomy" id="472834"/>
    <lineage>
        <taxon>Bacteria</taxon>
        <taxon>Pseudomonadati</taxon>
        <taxon>Pseudomonadota</taxon>
        <taxon>Gammaproteobacteria</taxon>
        <taxon>Enterobacterales</taxon>
        <taxon>Enterobacteriaceae</taxon>
        <taxon>Candidatus Purcelliella</taxon>
    </lineage>
</organism>
<proteinExistence type="predicted"/>
<protein>
    <submittedName>
        <fullName evidence="2">Putative Fe2+-trafficking protein</fullName>
    </submittedName>
</protein>
<dbReference type="Proteomes" id="UP000256856">
    <property type="component" value="Chromosome"/>
</dbReference>
<name>A0A346DZP1_9ENTR</name>
<dbReference type="Gene3D" id="1.10.3880.10">
    <property type="entry name" value="Fe(II) trafficking protein YggX"/>
    <property type="match status" value="1"/>
</dbReference>
<keyword evidence="3" id="KW-1185">Reference proteome</keyword>